<dbReference type="Pfam" id="PF19326">
    <property type="entry name" value="AMP_deaminase"/>
    <property type="match status" value="1"/>
</dbReference>
<evidence type="ECO:0000256" key="1">
    <source>
        <dbReference type="ARBA" id="ARBA00001947"/>
    </source>
</evidence>
<proteinExistence type="inferred from homology"/>
<dbReference type="Gene3D" id="4.10.800.20">
    <property type="match status" value="1"/>
</dbReference>
<dbReference type="RefSeq" id="XP_067068593.1">
    <property type="nucleotide sequence ID" value="XM_067212996.1"/>
</dbReference>
<evidence type="ECO:0000256" key="7">
    <source>
        <dbReference type="ARBA" id="ARBA00022833"/>
    </source>
</evidence>
<dbReference type="Gene3D" id="3.20.20.140">
    <property type="entry name" value="Metal-dependent hydrolases"/>
    <property type="match status" value="1"/>
</dbReference>
<dbReference type="GO" id="GO:0032264">
    <property type="term" value="P:IMP salvage"/>
    <property type="evidence" value="ECO:0007669"/>
    <property type="project" value="UniProtKB-UniPathway"/>
</dbReference>
<keyword evidence="5" id="KW-0479">Metal-binding</keyword>
<keyword evidence="9" id="KW-1185">Reference proteome</keyword>
<evidence type="ECO:0000256" key="6">
    <source>
        <dbReference type="ARBA" id="ARBA00022801"/>
    </source>
</evidence>
<dbReference type="SUPFAM" id="SSF51556">
    <property type="entry name" value="Metallo-dependent hydrolases"/>
    <property type="match status" value="1"/>
</dbReference>
<dbReference type="Proteomes" id="UP000186804">
    <property type="component" value="Unassembled WGS sequence"/>
</dbReference>
<reference evidence="8 9" key="1">
    <citation type="submission" date="2016-10" db="EMBL/GenBank/DDBJ databases">
        <title>Reductive evolution of mitochondrial metabolism and differential evolution of invasion-related proteins in Cryptosporidium.</title>
        <authorList>
            <person name="Liu S."/>
            <person name="Roellig D.M."/>
            <person name="Guo Y."/>
            <person name="Li N."/>
            <person name="Frace M.A."/>
            <person name="Tang K."/>
            <person name="Zhang L."/>
            <person name="Feng Y."/>
            <person name="Xiao L."/>
        </authorList>
    </citation>
    <scope>NUCLEOTIDE SEQUENCE [LARGE SCALE GENOMIC DNA]</scope>
    <source>
        <strain evidence="8">30847</strain>
    </source>
</reference>
<dbReference type="InterPro" id="IPR006329">
    <property type="entry name" value="AMPD"/>
</dbReference>
<dbReference type="EC" id="3.5.4.6" evidence="4"/>
<dbReference type="PANTHER" id="PTHR11359">
    <property type="entry name" value="AMP DEAMINASE"/>
    <property type="match status" value="1"/>
</dbReference>
<dbReference type="UniPathway" id="UPA00591">
    <property type="reaction ID" value="UER00663"/>
</dbReference>
<keyword evidence="7" id="KW-0862">Zinc</keyword>
<dbReference type="AlphaFoldDB" id="A0A1J4MTI2"/>
<organism evidence="8 9">
    <name type="scientific">Cryptosporidium andersoni</name>
    <dbReference type="NCBI Taxonomy" id="117008"/>
    <lineage>
        <taxon>Eukaryota</taxon>
        <taxon>Sar</taxon>
        <taxon>Alveolata</taxon>
        <taxon>Apicomplexa</taxon>
        <taxon>Conoidasida</taxon>
        <taxon>Coccidia</taxon>
        <taxon>Eucoccidiorida</taxon>
        <taxon>Eimeriorina</taxon>
        <taxon>Cryptosporidiidae</taxon>
        <taxon>Cryptosporidium</taxon>
    </lineage>
</organism>
<sequence length="914" mass="106548">MTLSLENLSSKSKENIIISQVIPPSQELTWSTLQRNGFFAEEDVNVSYIGNLNNKTTPCRRLHIDQISEIRGDAENICISSSENYLSQDSNTKNDQNSVNYIRFIPNEDFLHTIGSDEEMKLAVELISEVLKIRDEWVIQWPSVQDENTGDNFNFLNKKDIGEDENQIYYNNYDLLLENTPDSIDIKYEMIKGIFCIKWITDRNLLYNPGMIKKIRKSEYNKSSNSVEYNWLNTNSDSAVCTEKTVKCYKKIMVQNKIKNCKQWKYKERTLCLSDRLISYKCTSNSQDTSPNRLIQKINTSIFDNKLPIKLINNTILTEISKPVCETKCKSVNKFLECMRKVMTLVQNPIVKSYTYHRLKYLAQSYQLYTMFNGKTELEEGRNNMRTGFHNIYKVDTHVHHSACMSQKHLLKFIRKCFDRDGDEYVTYDENSCGKKTLREIFEQVVGIGKMEASIDNLNMQSIGHCFQRFDRFKEKYNPFGSNIFREIFLKYDNMINGRYLGELTQEVMQDLKETKCQFAEWRISIYGKDMNEWQKLSEWLYKNRLYCSQVKWLIQVPRLYHVFYAEGKVSNFAEMLNNIFLPLIKALETPKKYPLIYLLLKNIVGWDSVDDESVQSKYTMVDGDLNDPEFWNNGENPPYAYWGFYMYSNINVINQLMYSRGLKPMKYRPHCGEAGNISHLATMYILADAINHGILLKKSPVLQYLYYLKQIGIAISPVSNNALFLEITKNPFPKFFYVGLNVSLSTDDPLIFHFTDEPLLEEYSIAAHIWKFSSIDLCEVARNSVLQSGFSSTEKASWIGVKKPNYLNYAPHEIICKFDPVYLNDIHKSNVPNIRLQFRRDMLLGEFNLIERIMNDNILSNNCSHNNSHVTFQIPSNNQKIQSDMDDNLSSFHSSLIQTSSFSPSIVNTDDDE</sequence>
<dbReference type="PANTHER" id="PTHR11359:SF0">
    <property type="entry name" value="AMP DEAMINASE"/>
    <property type="match status" value="1"/>
</dbReference>
<protein>
    <recommendedName>
        <fullName evidence="4">AMP deaminase</fullName>
        <ecNumber evidence="4">3.5.4.6</ecNumber>
    </recommendedName>
</protein>
<accession>A0A1J4MTI2</accession>
<evidence type="ECO:0000313" key="9">
    <source>
        <dbReference type="Proteomes" id="UP000186804"/>
    </source>
</evidence>
<comment type="pathway">
    <text evidence="2">Purine metabolism; IMP biosynthesis via salvage pathway; IMP from AMP: step 1/1.</text>
</comment>
<evidence type="ECO:0000256" key="2">
    <source>
        <dbReference type="ARBA" id="ARBA00004955"/>
    </source>
</evidence>
<comment type="caution">
    <text evidence="8">The sequence shown here is derived from an EMBL/GenBank/DDBJ whole genome shotgun (WGS) entry which is preliminary data.</text>
</comment>
<dbReference type="PROSITE" id="PS00485">
    <property type="entry name" value="A_DEAMINASE"/>
    <property type="match status" value="1"/>
</dbReference>
<evidence type="ECO:0000313" key="8">
    <source>
        <dbReference type="EMBL" id="OII76747.1"/>
    </source>
</evidence>
<dbReference type="GO" id="GO:0003876">
    <property type="term" value="F:AMP deaminase activity"/>
    <property type="evidence" value="ECO:0007669"/>
    <property type="project" value="UniProtKB-EC"/>
</dbReference>
<gene>
    <name evidence="8" type="ORF">cand_027680</name>
</gene>
<dbReference type="InterPro" id="IPR032466">
    <property type="entry name" value="Metal_Hydrolase"/>
</dbReference>
<dbReference type="GO" id="GO:0046872">
    <property type="term" value="F:metal ion binding"/>
    <property type="evidence" value="ECO:0007669"/>
    <property type="project" value="UniProtKB-KW"/>
</dbReference>
<evidence type="ECO:0000256" key="3">
    <source>
        <dbReference type="ARBA" id="ARBA00006676"/>
    </source>
</evidence>
<comment type="similarity">
    <text evidence="3">Belongs to the metallo-dependent hydrolases superfamily. Adenosine and AMP deaminases family.</text>
</comment>
<comment type="cofactor">
    <cofactor evidence="1">
        <name>Zn(2+)</name>
        <dbReference type="ChEBI" id="CHEBI:29105"/>
    </cofactor>
</comment>
<dbReference type="GO" id="GO:0046033">
    <property type="term" value="P:AMP metabolic process"/>
    <property type="evidence" value="ECO:0007669"/>
    <property type="project" value="TreeGrafter"/>
</dbReference>
<keyword evidence="6" id="KW-0378">Hydrolase</keyword>
<dbReference type="OrthoDB" id="1723809at2759"/>
<evidence type="ECO:0000256" key="5">
    <source>
        <dbReference type="ARBA" id="ARBA00022723"/>
    </source>
</evidence>
<dbReference type="InterPro" id="IPR006650">
    <property type="entry name" value="A/AMP_deam_AS"/>
</dbReference>
<dbReference type="GO" id="GO:0005829">
    <property type="term" value="C:cytosol"/>
    <property type="evidence" value="ECO:0007669"/>
    <property type="project" value="TreeGrafter"/>
</dbReference>
<name>A0A1J4MTI2_9CRYT</name>
<evidence type="ECO:0000256" key="4">
    <source>
        <dbReference type="ARBA" id="ARBA00012775"/>
    </source>
</evidence>
<dbReference type="VEuPathDB" id="CryptoDB:cand_027680"/>
<dbReference type="GeneID" id="92366952"/>
<dbReference type="EMBL" id="LRBS01000052">
    <property type="protein sequence ID" value="OII76747.1"/>
    <property type="molecule type" value="Genomic_DNA"/>
</dbReference>